<dbReference type="AlphaFoldDB" id="A0A939LPN1"/>
<dbReference type="InterPro" id="IPR010432">
    <property type="entry name" value="RDD"/>
</dbReference>
<dbReference type="Pfam" id="PF06271">
    <property type="entry name" value="RDD"/>
    <property type="match status" value="1"/>
</dbReference>
<keyword evidence="11" id="KW-1185">Reference proteome</keyword>
<dbReference type="SUPFAM" id="SSF49879">
    <property type="entry name" value="SMAD/FHA domain"/>
    <property type="match status" value="1"/>
</dbReference>
<evidence type="ECO:0000256" key="3">
    <source>
        <dbReference type="ARBA" id="ARBA00022553"/>
    </source>
</evidence>
<evidence type="ECO:0000256" key="4">
    <source>
        <dbReference type="ARBA" id="ARBA00022692"/>
    </source>
</evidence>
<evidence type="ECO:0000256" key="7">
    <source>
        <dbReference type="SAM" id="MobiDB-lite"/>
    </source>
</evidence>
<evidence type="ECO:0000256" key="1">
    <source>
        <dbReference type="ARBA" id="ARBA00004651"/>
    </source>
</evidence>
<evidence type="ECO:0000256" key="8">
    <source>
        <dbReference type="SAM" id="Phobius"/>
    </source>
</evidence>
<name>A0A939LPN1_9CELL</name>
<feature type="transmembrane region" description="Helical" evidence="8">
    <location>
        <begin position="87"/>
        <end position="111"/>
    </location>
</feature>
<keyword evidence="4 8" id="KW-0812">Transmembrane</keyword>
<dbReference type="Gene3D" id="2.60.200.20">
    <property type="match status" value="1"/>
</dbReference>
<reference evidence="10" key="1">
    <citation type="submission" date="2021-03" db="EMBL/GenBank/DDBJ databases">
        <title>Actinotalea soli sp. nov., isolated from soil.</title>
        <authorList>
            <person name="Ping W."/>
            <person name="Zhang J."/>
        </authorList>
    </citation>
    <scope>NUCLEOTIDE SEQUENCE</scope>
    <source>
        <strain evidence="10">BY-33</strain>
    </source>
</reference>
<evidence type="ECO:0000256" key="2">
    <source>
        <dbReference type="ARBA" id="ARBA00022475"/>
    </source>
</evidence>
<organism evidence="10 11">
    <name type="scientific">Actinotalea soli</name>
    <dbReference type="NCBI Taxonomy" id="2819234"/>
    <lineage>
        <taxon>Bacteria</taxon>
        <taxon>Bacillati</taxon>
        <taxon>Actinomycetota</taxon>
        <taxon>Actinomycetes</taxon>
        <taxon>Micrococcales</taxon>
        <taxon>Cellulomonadaceae</taxon>
        <taxon>Actinotalea</taxon>
    </lineage>
</organism>
<dbReference type="InterPro" id="IPR000253">
    <property type="entry name" value="FHA_dom"/>
</dbReference>
<keyword evidence="3" id="KW-0597">Phosphoprotein</keyword>
<dbReference type="EMBL" id="JAGEMK010000005">
    <property type="protein sequence ID" value="MBO1752397.1"/>
    <property type="molecule type" value="Genomic_DNA"/>
</dbReference>
<dbReference type="GO" id="GO:0005886">
    <property type="term" value="C:plasma membrane"/>
    <property type="evidence" value="ECO:0007669"/>
    <property type="project" value="UniProtKB-SubCell"/>
</dbReference>
<protein>
    <submittedName>
        <fullName evidence="10">RDD family protein</fullName>
    </submittedName>
</protein>
<evidence type="ECO:0000256" key="6">
    <source>
        <dbReference type="ARBA" id="ARBA00023136"/>
    </source>
</evidence>
<dbReference type="InterPro" id="IPR051791">
    <property type="entry name" value="Pra-immunoreactive"/>
</dbReference>
<dbReference type="RefSeq" id="WP_208056082.1">
    <property type="nucleotide sequence ID" value="NZ_JAGEMK010000005.1"/>
</dbReference>
<feature type="transmembrane region" description="Helical" evidence="8">
    <location>
        <begin position="152"/>
        <end position="173"/>
    </location>
</feature>
<dbReference type="Pfam" id="PF00498">
    <property type="entry name" value="FHA"/>
    <property type="match status" value="1"/>
</dbReference>
<accession>A0A939LPN1</accession>
<dbReference type="InterPro" id="IPR008984">
    <property type="entry name" value="SMAD_FHA_dom_sf"/>
</dbReference>
<feature type="region of interest" description="Disordered" evidence="7">
    <location>
        <begin position="31"/>
        <end position="51"/>
    </location>
</feature>
<dbReference type="PANTHER" id="PTHR36115">
    <property type="entry name" value="PROLINE-RICH ANTIGEN HOMOLOG-RELATED"/>
    <property type="match status" value="1"/>
</dbReference>
<gene>
    <name evidence="10" type="ORF">J4G33_11355</name>
</gene>
<feature type="compositionally biased region" description="Low complexity" evidence="7">
    <location>
        <begin position="31"/>
        <end position="48"/>
    </location>
</feature>
<keyword evidence="6 8" id="KW-0472">Membrane</keyword>
<dbReference type="PROSITE" id="PS50006">
    <property type="entry name" value="FHA_DOMAIN"/>
    <property type="match status" value="1"/>
</dbReference>
<feature type="domain" description="FHA" evidence="9">
    <location>
        <begin position="270"/>
        <end position="324"/>
    </location>
</feature>
<comment type="caution">
    <text evidence="10">The sequence shown here is derived from an EMBL/GenBank/DDBJ whole genome shotgun (WGS) entry which is preliminary data.</text>
</comment>
<evidence type="ECO:0000313" key="10">
    <source>
        <dbReference type="EMBL" id="MBO1752397.1"/>
    </source>
</evidence>
<sequence length="361" mass="36843">MSTTVAGVCTQCRSPLPRTSPFCTRCGALAPTTASSPADPSRAAPSAPVEGGPAVRLPHDAALGPAFDGAVVATVGRRVGAYCLDALTVLLVAAAALVLTSHGVYAALAAAETAVALVLWEARSGRTPGHALLGLRVAQTTRPYAPGLGRSLGRAVVLGAGHVLLVGQWAVLLSPLMDRSGRRQGWHDVVGGTVVVDVRALRRAAKVPDQPAQPLPIPVPEATPPVEALEPPARPFPHPARGASAAPVQAPSTYVVTLDTGEAMSVSGPGHVGRRPSPPEGEPCEHLITIADPGRSLSRTHARFGIDGSGFWVEDCGSANGTAVLTADGTVLPLAPGERAVVPPHGAVRLGDRTFTVEPFA</sequence>
<proteinExistence type="predicted"/>
<evidence type="ECO:0000256" key="5">
    <source>
        <dbReference type="ARBA" id="ARBA00022989"/>
    </source>
</evidence>
<keyword evidence="5 8" id="KW-1133">Transmembrane helix</keyword>
<evidence type="ECO:0000259" key="9">
    <source>
        <dbReference type="PROSITE" id="PS50006"/>
    </source>
</evidence>
<comment type="subcellular location">
    <subcellularLocation>
        <location evidence="1">Cell membrane</location>
        <topology evidence="1">Multi-pass membrane protein</topology>
    </subcellularLocation>
</comment>
<dbReference type="Proteomes" id="UP000664209">
    <property type="component" value="Unassembled WGS sequence"/>
</dbReference>
<evidence type="ECO:0000313" key="11">
    <source>
        <dbReference type="Proteomes" id="UP000664209"/>
    </source>
</evidence>
<dbReference type="CDD" id="cd00060">
    <property type="entry name" value="FHA"/>
    <property type="match status" value="1"/>
</dbReference>
<keyword evidence="2" id="KW-1003">Cell membrane</keyword>